<dbReference type="Gene3D" id="1.20.5.170">
    <property type="match status" value="1"/>
</dbReference>
<dbReference type="FunFam" id="1.20.5.1160:FF:000001">
    <property type="entry name" value="Keratin type II"/>
    <property type="match status" value="1"/>
</dbReference>
<comment type="similarity">
    <text evidence="8 9">Belongs to the intermediate filament family.</text>
</comment>
<evidence type="ECO:0000256" key="3">
    <source>
        <dbReference type="ARBA" id="ARBA00022490"/>
    </source>
</evidence>
<gene>
    <name evidence="13" type="primary">KRT4</name>
</gene>
<dbReference type="SMART" id="SM01391">
    <property type="entry name" value="Filament"/>
    <property type="match status" value="1"/>
</dbReference>
<evidence type="ECO:0000256" key="6">
    <source>
        <dbReference type="ARBA" id="ARBA00022754"/>
    </source>
</evidence>
<dbReference type="AlphaFoldDB" id="A0A8C0NYS3"/>
<evidence type="ECO:0000256" key="10">
    <source>
        <dbReference type="SAM" id="Coils"/>
    </source>
</evidence>
<feature type="coiled-coil region" evidence="10">
    <location>
        <begin position="110"/>
        <end position="211"/>
    </location>
</feature>
<evidence type="ECO:0000256" key="11">
    <source>
        <dbReference type="SAM" id="MobiDB-lite"/>
    </source>
</evidence>
<feature type="compositionally biased region" description="Gly residues" evidence="11">
    <location>
        <begin position="41"/>
        <end position="69"/>
    </location>
</feature>
<dbReference type="Pfam" id="PF00038">
    <property type="entry name" value="Filament"/>
    <property type="match status" value="1"/>
</dbReference>
<feature type="domain" description="IF rod" evidence="12">
    <location>
        <begin position="106"/>
        <end position="421"/>
    </location>
</feature>
<dbReference type="InterPro" id="IPR003054">
    <property type="entry name" value="Keratin_II"/>
</dbReference>
<dbReference type="Pfam" id="PF16208">
    <property type="entry name" value="Keratin_2_head"/>
    <property type="match status" value="1"/>
</dbReference>
<reference evidence="13" key="2">
    <citation type="submission" date="2025-08" db="UniProtKB">
        <authorList>
            <consortium name="Ensembl"/>
        </authorList>
    </citation>
    <scope>IDENTIFICATION</scope>
</reference>
<dbReference type="InterPro" id="IPR018039">
    <property type="entry name" value="IF_conserved"/>
</dbReference>
<evidence type="ECO:0000259" key="12">
    <source>
        <dbReference type="PROSITE" id="PS51842"/>
    </source>
</evidence>
<dbReference type="InterPro" id="IPR032444">
    <property type="entry name" value="Keratin_2_head"/>
</dbReference>
<dbReference type="InterPro" id="IPR039008">
    <property type="entry name" value="IF_rod_dom"/>
</dbReference>
<dbReference type="PRINTS" id="PR01276">
    <property type="entry name" value="TYPE2KERATIN"/>
</dbReference>
<dbReference type="FunFam" id="1.20.5.500:FF:000001">
    <property type="entry name" value="Type II keratin 23"/>
    <property type="match status" value="1"/>
</dbReference>
<keyword evidence="2" id="KW-0488">Methylation</keyword>
<name>A0A8C0NYS3_CANLF</name>
<dbReference type="PANTHER" id="PTHR45616:SF10">
    <property type="entry name" value="KERATIN, TYPE II CYTOSKELETAL 79"/>
    <property type="match status" value="1"/>
</dbReference>
<dbReference type="SUPFAM" id="SSF64593">
    <property type="entry name" value="Intermediate filament protein, coiled coil region"/>
    <property type="match status" value="3"/>
</dbReference>
<feature type="region of interest" description="Disordered" evidence="11">
    <location>
        <begin position="26"/>
        <end position="75"/>
    </location>
</feature>
<evidence type="ECO:0000313" key="14">
    <source>
        <dbReference type="Proteomes" id="UP000694429"/>
    </source>
</evidence>
<dbReference type="Gene3D" id="1.20.5.1160">
    <property type="entry name" value="Vasodilator-stimulated phosphoprotein"/>
    <property type="match status" value="1"/>
</dbReference>
<evidence type="ECO:0000256" key="1">
    <source>
        <dbReference type="ARBA" id="ARBA00004496"/>
    </source>
</evidence>
<feature type="compositionally biased region" description="Low complexity" evidence="11">
    <location>
        <begin position="26"/>
        <end position="40"/>
    </location>
</feature>
<dbReference type="GO" id="GO:0045095">
    <property type="term" value="C:keratin filament"/>
    <property type="evidence" value="ECO:0007669"/>
    <property type="project" value="InterPro"/>
</dbReference>
<evidence type="ECO:0000256" key="9">
    <source>
        <dbReference type="RuleBase" id="RU000685"/>
    </source>
</evidence>
<dbReference type="Ensembl" id="ENSCAFT00030036043.1">
    <property type="protein sequence ID" value="ENSCAFP00030031438.1"/>
    <property type="gene ID" value="ENSCAFG00030019485.1"/>
</dbReference>
<evidence type="ECO:0000313" key="13">
    <source>
        <dbReference type="Ensembl" id="ENSCAFP00030031438.1"/>
    </source>
</evidence>
<evidence type="ECO:0000256" key="7">
    <source>
        <dbReference type="ARBA" id="ARBA00023054"/>
    </source>
</evidence>
<dbReference type="PROSITE" id="PS51842">
    <property type="entry name" value="IF_ROD_2"/>
    <property type="match status" value="1"/>
</dbReference>
<dbReference type="Proteomes" id="UP000694429">
    <property type="component" value="Chromosome 27"/>
</dbReference>
<keyword evidence="3" id="KW-0963">Cytoplasm</keyword>
<dbReference type="Gene3D" id="1.20.5.500">
    <property type="entry name" value="Single helix bin"/>
    <property type="match status" value="1"/>
</dbReference>
<evidence type="ECO:0000256" key="4">
    <source>
        <dbReference type="ARBA" id="ARBA00022553"/>
    </source>
</evidence>
<evidence type="ECO:0000256" key="8">
    <source>
        <dbReference type="ARBA" id="ARBA00061646"/>
    </source>
</evidence>
<dbReference type="PROSITE" id="PS00226">
    <property type="entry name" value="IF_ROD_1"/>
    <property type="match status" value="1"/>
</dbReference>
<evidence type="ECO:0000256" key="5">
    <source>
        <dbReference type="ARBA" id="ARBA00022744"/>
    </source>
</evidence>
<feature type="coiled-coil region" evidence="10">
    <location>
        <begin position="319"/>
        <end position="399"/>
    </location>
</feature>
<keyword evidence="4" id="KW-0597">Phosphoprotein</keyword>
<keyword evidence="5" id="KW-0416">Keratin</keyword>
<keyword evidence="7 10" id="KW-0175">Coiled coil</keyword>
<accession>A0A8C0NYS3</accession>
<comment type="subcellular location">
    <subcellularLocation>
        <location evidence="1">Cytoplasm</location>
    </subcellularLocation>
</comment>
<dbReference type="PANTHER" id="PTHR45616">
    <property type="entry name" value="GATA-TYPE DOMAIN-CONTAINING PROTEIN"/>
    <property type="match status" value="1"/>
</dbReference>
<proteinExistence type="inferred from homology"/>
<dbReference type="FunFam" id="1.20.5.170:FF:000004">
    <property type="entry name" value="Keratin, type II cytoskeletal 5"/>
    <property type="match status" value="1"/>
</dbReference>
<protein>
    <submittedName>
        <fullName evidence="13">Keratin 4</fullName>
    </submittedName>
</protein>
<reference evidence="13" key="1">
    <citation type="submission" date="2019-03" db="EMBL/GenBank/DDBJ databases">
        <authorList>
            <person name="Warren W.C."/>
            <person name="Johnson G.S."/>
        </authorList>
    </citation>
    <scope>NUCLEOTIDE SEQUENCE [LARGE SCALE GENOMIC DNA]</scope>
    <source>
        <strain evidence="13">Basenji</strain>
    </source>
</reference>
<evidence type="ECO:0000256" key="2">
    <source>
        <dbReference type="ARBA" id="ARBA00022481"/>
    </source>
</evidence>
<keyword evidence="6 9" id="KW-0403">Intermediate filament</keyword>
<dbReference type="GO" id="GO:0005737">
    <property type="term" value="C:cytoplasm"/>
    <property type="evidence" value="ECO:0007669"/>
    <property type="project" value="UniProtKB-SubCell"/>
</dbReference>
<sequence length="638" mass="71199">MSVPSARAPRGFSARSACCARSRSWGRGGRFSSRSCTSFGGSRGGSRGRAWGSGGRPGVQSGGARGGPGLPLCPPGGIQEVTIDTALLSPLNIGIDPQFQVVRTQETQEIRSLNDQFASFIDKVRFLEQQNKVLETKWALLQEQGQNSGVTRNNLEPLFENYLGNLRRQLDNLQSDRGRLDSELRNVQDVLEDFKSKYEDEINKRTAAENEFVLLKKDVDAAYMSRMDLQGKASTLTEELDFLNHLYEMELSQVQTHVSDTNVVLSMDNNRSLDLDSIIAEVKAQYELIAQRSRAEAEAWYQTKYEELQVTAGKHGDNLRDTKNEIAELTRTVQRLQGEVDAVKKQCQQLQTAIAEAEQRGDMALKDAQKKLGDLDMALHQAKEDLARLLRDYQALMNVKLALDVEIATYRKLLESEESRMSGECPSAVSICEYFASLPCPRPSPDPLLSPLSLSSARSTCSLHLSPWRQVWGFPKNELPAPLSPSVSHGSLPPCVPVPPWFLQVPLPLPALPHPDPLPCSGDRQLHYCVRRRRGGLRGWHVPWRGWGCWQGRIRHQCGLWHRQGRARLWGHLHPAEDHHGQDVKSEVLAAQPCNLGPLQFSPCCTHPTPAALPTHPHKRGNSPKTTGPVYLHVRPCR</sequence>
<organism evidence="13 14">
    <name type="scientific">Canis lupus familiaris</name>
    <name type="common">Dog</name>
    <name type="synonym">Canis familiaris</name>
    <dbReference type="NCBI Taxonomy" id="9615"/>
    <lineage>
        <taxon>Eukaryota</taxon>
        <taxon>Metazoa</taxon>
        <taxon>Chordata</taxon>
        <taxon>Craniata</taxon>
        <taxon>Vertebrata</taxon>
        <taxon>Euteleostomi</taxon>
        <taxon>Mammalia</taxon>
        <taxon>Eutheria</taxon>
        <taxon>Laurasiatheria</taxon>
        <taxon>Carnivora</taxon>
        <taxon>Caniformia</taxon>
        <taxon>Canidae</taxon>
        <taxon>Canis</taxon>
    </lineage>
</organism>